<name>A0ACB9YUY0_9PEZI</name>
<evidence type="ECO:0000313" key="2">
    <source>
        <dbReference type="Proteomes" id="UP001497700"/>
    </source>
</evidence>
<dbReference type="Proteomes" id="UP001497700">
    <property type="component" value="Unassembled WGS sequence"/>
</dbReference>
<protein>
    <submittedName>
        <fullName evidence="1">Uncharacterized protein</fullName>
    </submittedName>
</protein>
<proteinExistence type="predicted"/>
<gene>
    <name evidence="1" type="ORF">F4820DRAFT_471858</name>
</gene>
<organism evidence="1 2">
    <name type="scientific">Hypoxylon rubiginosum</name>
    <dbReference type="NCBI Taxonomy" id="110542"/>
    <lineage>
        <taxon>Eukaryota</taxon>
        <taxon>Fungi</taxon>
        <taxon>Dikarya</taxon>
        <taxon>Ascomycota</taxon>
        <taxon>Pezizomycotina</taxon>
        <taxon>Sordariomycetes</taxon>
        <taxon>Xylariomycetidae</taxon>
        <taxon>Xylariales</taxon>
        <taxon>Hypoxylaceae</taxon>
        <taxon>Hypoxylon</taxon>
    </lineage>
</organism>
<dbReference type="EMBL" id="MU393510">
    <property type="protein sequence ID" value="KAI4863153.1"/>
    <property type="molecule type" value="Genomic_DNA"/>
</dbReference>
<evidence type="ECO:0000313" key="1">
    <source>
        <dbReference type="EMBL" id="KAI4863153.1"/>
    </source>
</evidence>
<comment type="caution">
    <text evidence="1">The sequence shown here is derived from an EMBL/GenBank/DDBJ whole genome shotgun (WGS) entry which is preliminary data.</text>
</comment>
<reference evidence="1 2" key="1">
    <citation type="journal article" date="2022" name="New Phytol.">
        <title>Ecological generalism drives hyperdiversity of secondary metabolite gene clusters in xylarialean endophytes.</title>
        <authorList>
            <person name="Franco M.E.E."/>
            <person name="Wisecaver J.H."/>
            <person name="Arnold A.E."/>
            <person name="Ju Y.M."/>
            <person name="Slot J.C."/>
            <person name="Ahrendt S."/>
            <person name="Moore L.P."/>
            <person name="Eastman K.E."/>
            <person name="Scott K."/>
            <person name="Konkel Z."/>
            <person name="Mondo S.J."/>
            <person name="Kuo A."/>
            <person name="Hayes R.D."/>
            <person name="Haridas S."/>
            <person name="Andreopoulos B."/>
            <person name="Riley R."/>
            <person name="LaButti K."/>
            <person name="Pangilinan J."/>
            <person name="Lipzen A."/>
            <person name="Amirebrahimi M."/>
            <person name="Yan J."/>
            <person name="Adam C."/>
            <person name="Keymanesh K."/>
            <person name="Ng V."/>
            <person name="Louie K."/>
            <person name="Northen T."/>
            <person name="Drula E."/>
            <person name="Henrissat B."/>
            <person name="Hsieh H.M."/>
            <person name="Youens-Clark K."/>
            <person name="Lutzoni F."/>
            <person name="Miadlikowska J."/>
            <person name="Eastwood D.C."/>
            <person name="Hamelin R.C."/>
            <person name="Grigoriev I.V."/>
            <person name="U'Ren J.M."/>
        </authorList>
    </citation>
    <scope>NUCLEOTIDE SEQUENCE [LARGE SCALE GENOMIC DNA]</scope>
    <source>
        <strain evidence="1 2">CBS 119005</strain>
    </source>
</reference>
<sequence>MPKTISILTADNLDALFHAIIDISQCALSRGNIDKYESLTEDVFSLVIRILSSILYDIPGIKNAASLFNNSAVRGASLSNIIGTMIGIFGSSDPTVIENCIKTEAPILVGMLYKTNPLDHYKRANGDKEEIGNAKDTLLETIVDDCTKAQTEKSARVSADEEMHDISIPWYVCLGGLAAVLVYIAAKEGEIQNDLNKRLREISNSINELKDLILSVVVIDGHNATWIEMVQTISSFLGEVYTILSAVKGQVMEDPTLYESPLGVEWASVLEDSNEILDSRGVDTSPPKYAANSRSVALVVRRRSLIAPTSDVKARVVEALAALGKLDTTMTSQVDEAKSFFAKMEKLLQSPPQPVHYLVTTETHARNVKDGKLRIDIFVPSSLQSARLVQKAASTGADKFRASRRSWKRSTKTSTTGALLADFGFLGPLATEIGNAMGEAATAAAIKSVIYVLKLADIKALIGILQSTQRDLNASCKGLSTIRPLTRNVLSAAEGMESTATKMSDRLEVILSDV</sequence>
<keyword evidence="2" id="KW-1185">Reference proteome</keyword>
<accession>A0ACB9YUY0</accession>